<feature type="domain" description="HTH marR-type" evidence="4">
    <location>
        <begin position="16"/>
        <end position="145"/>
    </location>
</feature>
<evidence type="ECO:0000313" key="6">
    <source>
        <dbReference type="Proteomes" id="UP000219565"/>
    </source>
</evidence>
<reference evidence="5 6" key="1">
    <citation type="submission" date="2017-09" db="EMBL/GenBank/DDBJ databases">
        <authorList>
            <person name="Ehlers B."/>
            <person name="Leendertz F.H."/>
        </authorList>
    </citation>
    <scope>NUCLEOTIDE SEQUENCE [LARGE SCALE GENOMIC DNA]</scope>
    <source>
        <strain evidence="5 6">DSM 45537</strain>
    </source>
</reference>
<dbReference type="Proteomes" id="UP000219565">
    <property type="component" value="Unassembled WGS sequence"/>
</dbReference>
<dbReference type="STRING" id="1379680.GCA_001612615_03207"/>
<keyword evidence="1" id="KW-0805">Transcription regulation</keyword>
<dbReference type="GO" id="GO:0003700">
    <property type="term" value="F:DNA-binding transcription factor activity"/>
    <property type="evidence" value="ECO:0007669"/>
    <property type="project" value="InterPro"/>
</dbReference>
<organism evidence="5 6">
    <name type="scientific">Nocardia amikacinitolerans</name>
    <dbReference type="NCBI Taxonomy" id="756689"/>
    <lineage>
        <taxon>Bacteria</taxon>
        <taxon>Bacillati</taxon>
        <taxon>Actinomycetota</taxon>
        <taxon>Actinomycetes</taxon>
        <taxon>Mycobacteriales</taxon>
        <taxon>Nocardiaceae</taxon>
        <taxon>Nocardia</taxon>
    </lineage>
</organism>
<accession>A0A285LR21</accession>
<dbReference type="AlphaFoldDB" id="A0A285LR21"/>
<dbReference type="SUPFAM" id="SSF46785">
    <property type="entry name" value="Winged helix' DNA-binding domain"/>
    <property type="match status" value="1"/>
</dbReference>
<dbReference type="RefSeq" id="WP_084482975.1">
    <property type="nucleotide sequence ID" value="NZ_JAMTCV010000009.1"/>
</dbReference>
<dbReference type="Pfam" id="PF12802">
    <property type="entry name" value="MarR_2"/>
    <property type="match status" value="1"/>
</dbReference>
<dbReference type="PANTHER" id="PTHR42756">
    <property type="entry name" value="TRANSCRIPTIONAL REGULATOR, MARR"/>
    <property type="match status" value="1"/>
</dbReference>
<dbReference type="InterPro" id="IPR036390">
    <property type="entry name" value="WH_DNA-bd_sf"/>
</dbReference>
<evidence type="ECO:0000256" key="2">
    <source>
        <dbReference type="ARBA" id="ARBA00023125"/>
    </source>
</evidence>
<dbReference type="EMBL" id="OBEG01000003">
    <property type="protein sequence ID" value="SNY86903.1"/>
    <property type="molecule type" value="Genomic_DNA"/>
</dbReference>
<dbReference type="Gene3D" id="1.10.10.10">
    <property type="entry name" value="Winged helix-like DNA-binding domain superfamily/Winged helix DNA-binding domain"/>
    <property type="match status" value="1"/>
</dbReference>
<keyword evidence="3" id="KW-0804">Transcription</keyword>
<dbReference type="SMART" id="SM00347">
    <property type="entry name" value="HTH_MARR"/>
    <property type="match status" value="1"/>
</dbReference>
<proteinExistence type="predicted"/>
<gene>
    <name evidence="5" type="ORF">SAMN04244553_3858</name>
</gene>
<evidence type="ECO:0000259" key="4">
    <source>
        <dbReference type="PROSITE" id="PS50995"/>
    </source>
</evidence>
<dbReference type="GO" id="GO:0003677">
    <property type="term" value="F:DNA binding"/>
    <property type="evidence" value="ECO:0007669"/>
    <property type="project" value="UniProtKB-KW"/>
</dbReference>
<evidence type="ECO:0000313" key="5">
    <source>
        <dbReference type="EMBL" id="SNY86903.1"/>
    </source>
</evidence>
<dbReference type="InterPro" id="IPR000835">
    <property type="entry name" value="HTH_MarR-typ"/>
</dbReference>
<dbReference type="OrthoDB" id="3215333at2"/>
<dbReference type="PANTHER" id="PTHR42756:SF1">
    <property type="entry name" value="TRANSCRIPTIONAL REPRESSOR OF EMRAB OPERON"/>
    <property type="match status" value="1"/>
</dbReference>
<protein>
    <submittedName>
        <fullName evidence="5">DNA-binding transcriptional regulator, MarR family</fullName>
    </submittedName>
</protein>
<sequence>MSEDSALVPGTIAAHTVCLLQKMGQVAFRLAEERLLGLGLRVRHYSVLQALADRGGMAQAELGSYLRIDAATMVSTLDDLERHGYAERQRDPGDRRRYLVILTDKGAETLAGIQTALREVDQEMFADLPTERRELLHEILGELNDSEQLRGRFDATRG</sequence>
<evidence type="ECO:0000256" key="1">
    <source>
        <dbReference type="ARBA" id="ARBA00023015"/>
    </source>
</evidence>
<keyword evidence="6" id="KW-1185">Reference proteome</keyword>
<dbReference type="InterPro" id="IPR036388">
    <property type="entry name" value="WH-like_DNA-bd_sf"/>
</dbReference>
<name>A0A285LR21_9NOCA</name>
<dbReference type="PROSITE" id="PS50995">
    <property type="entry name" value="HTH_MARR_2"/>
    <property type="match status" value="1"/>
</dbReference>
<dbReference type="PRINTS" id="PR00598">
    <property type="entry name" value="HTHMARR"/>
</dbReference>
<keyword evidence="2 5" id="KW-0238">DNA-binding</keyword>
<evidence type="ECO:0000256" key="3">
    <source>
        <dbReference type="ARBA" id="ARBA00023163"/>
    </source>
</evidence>